<protein>
    <submittedName>
        <fullName evidence="6">Imelysin family protein</fullName>
    </submittedName>
</protein>
<dbReference type="InterPro" id="IPR038352">
    <property type="entry name" value="Imelysin_sf"/>
</dbReference>
<evidence type="ECO:0000256" key="4">
    <source>
        <dbReference type="SAM" id="Phobius"/>
    </source>
</evidence>
<dbReference type="Gene3D" id="1.20.1420.20">
    <property type="entry name" value="M75 peptidase, HXXE motif"/>
    <property type="match status" value="1"/>
</dbReference>
<dbReference type="InterPro" id="IPR034981">
    <property type="entry name" value="Imelysin-like_EfeO/Algp7"/>
</dbReference>
<evidence type="ECO:0000313" key="6">
    <source>
        <dbReference type="EMBL" id="MEX0428762.1"/>
    </source>
</evidence>
<dbReference type="RefSeq" id="WP_367994732.1">
    <property type="nucleotide sequence ID" value="NZ_JBFPJR010000026.1"/>
</dbReference>
<evidence type="ECO:0000259" key="5">
    <source>
        <dbReference type="Pfam" id="PF09375"/>
    </source>
</evidence>
<reference evidence="6 7" key="1">
    <citation type="submission" date="2024-07" db="EMBL/GenBank/DDBJ databases">
        <authorList>
            <person name="Lee S."/>
            <person name="Kang M."/>
        </authorList>
    </citation>
    <scope>NUCLEOTIDE SEQUENCE [LARGE SCALE GENOMIC DNA]</scope>
    <source>
        <strain evidence="6 7">DS6</strain>
    </source>
</reference>
<comment type="similarity">
    <text evidence="2">Belongs to the EfeM/EfeO family.</text>
</comment>
<dbReference type="InterPro" id="IPR050894">
    <property type="entry name" value="EfeM/EfeO_iron_uptake"/>
</dbReference>
<sequence>MTNTDDTASVDEADVDELVEGAGERAKRTAWRRPRVLLTAGVIGALAVGGVAVAATHRGDQALPVAAPHGSATVPGTPVTVGTDVCGQGWSGGTSGPQTFAFWNNSIQPVEVYVEDPATRKVYLDAENIGSGATRAASVTLGPGTYRFFCMPADSDPVAGASWRLTGDDAGPTTPGIRPVTVRDLIPALKEYERWVRGELPGLQRQTQQVADDVRRGDLVTARSDWLTAHLHYETLGAAYDAFGDDGDAIDALPSATDPAKDPDLHGFHKIEALLWGGAPAARIQGPADDLVKAVAHLRKDMVNPVQSTTVIGLRAHEIIEDAVRFELTGEDDAGSGTDLATIDANLTGSLEALRPLRPILAARGHDLADVDAWIARSRRLVRSYDHHGRWTPVTSLGRRARERLDATLSQTVELLSEVAVMTDPRRSN</sequence>
<gene>
    <name evidence="6" type="ORF">AB3X52_14125</name>
</gene>
<dbReference type="PANTHER" id="PTHR39192">
    <property type="entry name" value="IRON UPTAKE SYSTEM COMPONENT EFEO"/>
    <property type="match status" value="1"/>
</dbReference>
<dbReference type="PANTHER" id="PTHR39192:SF1">
    <property type="entry name" value="IRON UPTAKE SYSTEM COMPONENT EFEO"/>
    <property type="match status" value="1"/>
</dbReference>
<evidence type="ECO:0000256" key="1">
    <source>
        <dbReference type="ARBA" id="ARBA00004196"/>
    </source>
</evidence>
<keyword evidence="4" id="KW-0472">Membrane</keyword>
<organism evidence="6 7">
    <name type="scientific">Nocardioides eburneus</name>
    <dbReference type="NCBI Taxonomy" id="3231482"/>
    <lineage>
        <taxon>Bacteria</taxon>
        <taxon>Bacillati</taxon>
        <taxon>Actinomycetota</taxon>
        <taxon>Actinomycetes</taxon>
        <taxon>Propionibacteriales</taxon>
        <taxon>Nocardioidaceae</taxon>
        <taxon>Nocardioides</taxon>
    </lineage>
</organism>
<name>A0ABV3T2B2_9ACTN</name>
<comment type="subcellular location">
    <subcellularLocation>
        <location evidence="1">Cell envelope</location>
    </subcellularLocation>
</comment>
<dbReference type="EMBL" id="JBFPJR010000026">
    <property type="protein sequence ID" value="MEX0428762.1"/>
    <property type="molecule type" value="Genomic_DNA"/>
</dbReference>
<keyword evidence="3" id="KW-0732">Signal</keyword>
<evidence type="ECO:0000256" key="2">
    <source>
        <dbReference type="ARBA" id="ARBA00005989"/>
    </source>
</evidence>
<dbReference type="CDD" id="cd14656">
    <property type="entry name" value="Imelysin-like_EfeO"/>
    <property type="match status" value="1"/>
</dbReference>
<dbReference type="InterPro" id="IPR018976">
    <property type="entry name" value="Imelysin-like"/>
</dbReference>
<keyword evidence="4" id="KW-0812">Transmembrane</keyword>
<proteinExistence type="inferred from homology"/>
<keyword evidence="4" id="KW-1133">Transmembrane helix</keyword>
<evidence type="ECO:0000256" key="3">
    <source>
        <dbReference type="ARBA" id="ARBA00022729"/>
    </source>
</evidence>
<keyword evidence="7" id="KW-1185">Reference proteome</keyword>
<feature type="transmembrane region" description="Helical" evidence="4">
    <location>
        <begin position="36"/>
        <end position="55"/>
    </location>
</feature>
<comment type="caution">
    <text evidence="6">The sequence shown here is derived from an EMBL/GenBank/DDBJ whole genome shotgun (WGS) entry which is preliminary data.</text>
</comment>
<dbReference type="Pfam" id="PF09375">
    <property type="entry name" value="Peptidase_M75"/>
    <property type="match status" value="1"/>
</dbReference>
<feature type="domain" description="Imelysin-like" evidence="5">
    <location>
        <begin position="188"/>
        <end position="387"/>
    </location>
</feature>
<dbReference type="Proteomes" id="UP001556631">
    <property type="component" value="Unassembled WGS sequence"/>
</dbReference>
<evidence type="ECO:0000313" key="7">
    <source>
        <dbReference type="Proteomes" id="UP001556631"/>
    </source>
</evidence>
<accession>A0ABV3T2B2</accession>